<organism evidence="2">
    <name type="scientific">viral metagenome</name>
    <dbReference type="NCBI Taxonomy" id="1070528"/>
    <lineage>
        <taxon>unclassified sequences</taxon>
        <taxon>metagenomes</taxon>
        <taxon>organismal metagenomes</taxon>
    </lineage>
</organism>
<dbReference type="EMBL" id="MN740582">
    <property type="protein sequence ID" value="QHU34985.1"/>
    <property type="molecule type" value="Genomic_DNA"/>
</dbReference>
<reference evidence="2" key="1">
    <citation type="journal article" date="2020" name="Nature">
        <title>Giant virus diversity and host interactions through global metagenomics.</title>
        <authorList>
            <person name="Schulz F."/>
            <person name="Roux S."/>
            <person name="Paez-Espino D."/>
            <person name="Jungbluth S."/>
            <person name="Walsh D.A."/>
            <person name="Denef V.J."/>
            <person name="McMahon K.D."/>
            <person name="Konstantinidis K.T."/>
            <person name="Eloe-Fadrosh E.A."/>
            <person name="Kyrpides N.C."/>
            <person name="Woyke T."/>
        </authorList>
    </citation>
    <scope>NUCLEOTIDE SEQUENCE</scope>
    <source>
        <strain evidence="2">GVMAG-S-1017244-22</strain>
    </source>
</reference>
<dbReference type="SUPFAM" id="SSF47095">
    <property type="entry name" value="HMG-box"/>
    <property type="match status" value="1"/>
</dbReference>
<dbReference type="AlphaFoldDB" id="A0A6C0LY75"/>
<proteinExistence type="predicted"/>
<name>A0A6C0LY75_9ZZZZ</name>
<evidence type="ECO:0000313" key="2">
    <source>
        <dbReference type="EMBL" id="QHU34985.1"/>
    </source>
</evidence>
<evidence type="ECO:0000259" key="1">
    <source>
        <dbReference type="Pfam" id="PF04690"/>
    </source>
</evidence>
<feature type="domain" description="YABBY protein C-terminal" evidence="1">
    <location>
        <begin position="64"/>
        <end position="102"/>
    </location>
</feature>
<dbReference type="InterPro" id="IPR036910">
    <property type="entry name" value="HMG_box_dom_sf"/>
</dbReference>
<dbReference type="Gene3D" id="1.10.30.10">
    <property type="entry name" value="High mobility group box domain"/>
    <property type="match status" value="1"/>
</dbReference>
<accession>A0A6C0LY75</accession>
<dbReference type="Pfam" id="PF04690">
    <property type="entry name" value="YABBY"/>
    <property type="match status" value="1"/>
</dbReference>
<dbReference type="InterPro" id="IPR056775">
    <property type="entry name" value="YABBY_C"/>
</dbReference>
<sequence length="112" mass="12711">MSSSKNVSGKKIMECLRLALDEENEYAIDDIKKLAVNAFKEASKIGVGKKRIVKVDSDGVVIKKLPSKYNLFIKDEMARMTIEFPDTERKELMKLAAKNWNDTKSVLQETIT</sequence>
<protein>
    <recommendedName>
        <fullName evidence="1">YABBY protein C-terminal domain-containing protein</fullName>
    </recommendedName>
</protein>